<dbReference type="InterPro" id="IPR013149">
    <property type="entry name" value="ADH-like_C"/>
</dbReference>
<dbReference type="InterPro" id="IPR011032">
    <property type="entry name" value="GroES-like_sf"/>
</dbReference>
<dbReference type="RefSeq" id="XP_018184478.1">
    <property type="nucleotide sequence ID" value="XM_018331373.1"/>
</dbReference>
<dbReference type="InParanoid" id="A0A164ZC81"/>
<dbReference type="SUPFAM" id="SSF51735">
    <property type="entry name" value="NAD(P)-binding Rossmann-fold domains"/>
    <property type="match status" value="1"/>
</dbReference>
<evidence type="ECO:0000256" key="2">
    <source>
        <dbReference type="ARBA" id="ARBA00023002"/>
    </source>
</evidence>
<dbReference type="Pfam" id="PF08240">
    <property type="entry name" value="ADH_N"/>
    <property type="match status" value="1"/>
</dbReference>
<dbReference type="STRING" id="1328760.A0A164ZC81"/>
<dbReference type="InterPro" id="IPR013154">
    <property type="entry name" value="ADH-like_N"/>
</dbReference>
<feature type="domain" description="Enoyl reductase (ER)" evidence="3">
    <location>
        <begin position="66"/>
        <end position="426"/>
    </location>
</feature>
<dbReference type="InterPro" id="IPR047122">
    <property type="entry name" value="Trans-enoyl_RdTase-like"/>
</dbReference>
<sequence length="431" mass="46770">MSVETLTTSEIHIYGKDLSYQETSTTNLVDSAVHQKTTSHYYKWLLDADSTADLTATTQKALLLHAPFQEYLLEQQHIVPITKTKDEILVKVIAVGLNPIDWKGPAYNFGIPSLPWVNGRDLVGVITRVSETHPRLRVGDIILAPSTDYRDIRKAAFQEFAVTTTYNAARVPKSVPIHDAASIGVAFVASALGLGLSLGLDFSQLPSSIRGPNLLNLLETVDPEEIPSDIREQCLASIKEPARPATGDWLVIWGASTTTGLATLQLAKLYGLRVIGIADLARHGRRLKQLGADIVIDRHDQDEAVRSIVSTTDGKLRFGVDIVGKETAELLQQALSKDSSNLPSHLLGLTGLPKSRDSNVRYHSVPIKLFHEVASIGNELVLWLEKLLSSGALKLPETISAPGGLSGINDALDQLRSGHASGKRIVVTLDS</sequence>
<dbReference type="CDD" id="cd08249">
    <property type="entry name" value="enoyl_reductase_like"/>
    <property type="match status" value="1"/>
</dbReference>
<proteinExistence type="inferred from homology"/>
<dbReference type="Pfam" id="PF00107">
    <property type="entry name" value="ADH_zinc_N"/>
    <property type="match status" value="1"/>
</dbReference>
<dbReference type="Proteomes" id="UP000076632">
    <property type="component" value="Unassembled WGS sequence"/>
</dbReference>
<gene>
    <name evidence="4" type="ORF">L228DRAFT_241968</name>
</gene>
<dbReference type="AlphaFoldDB" id="A0A164ZC81"/>
<evidence type="ECO:0000313" key="4">
    <source>
        <dbReference type="EMBL" id="KZF18923.1"/>
    </source>
</evidence>
<evidence type="ECO:0000313" key="5">
    <source>
        <dbReference type="Proteomes" id="UP000076632"/>
    </source>
</evidence>
<dbReference type="PANTHER" id="PTHR43482">
    <property type="entry name" value="PROTEIN AST1-RELATED"/>
    <property type="match status" value="1"/>
</dbReference>
<keyword evidence="2" id="KW-0560">Oxidoreductase</keyword>
<dbReference type="InterPro" id="IPR020843">
    <property type="entry name" value="ER"/>
</dbReference>
<dbReference type="Gene3D" id="3.90.180.10">
    <property type="entry name" value="Medium-chain alcohol dehydrogenases, catalytic domain"/>
    <property type="match status" value="1"/>
</dbReference>
<dbReference type="GeneID" id="28896510"/>
<dbReference type="InterPro" id="IPR036291">
    <property type="entry name" value="NAD(P)-bd_dom_sf"/>
</dbReference>
<dbReference type="Gene3D" id="3.40.50.720">
    <property type="entry name" value="NAD(P)-binding Rossmann-like Domain"/>
    <property type="match status" value="1"/>
</dbReference>
<dbReference type="EMBL" id="KV407468">
    <property type="protein sequence ID" value="KZF18923.1"/>
    <property type="molecule type" value="Genomic_DNA"/>
</dbReference>
<dbReference type="GO" id="GO:0016651">
    <property type="term" value="F:oxidoreductase activity, acting on NAD(P)H"/>
    <property type="evidence" value="ECO:0007669"/>
    <property type="project" value="InterPro"/>
</dbReference>
<keyword evidence="5" id="KW-1185">Reference proteome</keyword>
<dbReference type="SUPFAM" id="SSF50129">
    <property type="entry name" value="GroES-like"/>
    <property type="match status" value="1"/>
</dbReference>
<comment type="similarity">
    <text evidence="1">Belongs to the zinc-containing alcohol dehydrogenase family.</text>
</comment>
<organism evidence="4 5">
    <name type="scientific">Xylona heveae (strain CBS 132557 / TC161)</name>
    <dbReference type="NCBI Taxonomy" id="1328760"/>
    <lineage>
        <taxon>Eukaryota</taxon>
        <taxon>Fungi</taxon>
        <taxon>Dikarya</taxon>
        <taxon>Ascomycota</taxon>
        <taxon>Pezizomycotina</taxon>
        <taxon>Xylonomycetes</taxon>
        <taxon>Xylonales</taxon>
        <taxon>Xylonaceae</taxon>
        <taxon>Xylona</taxon>
    </lineage>
</organism>
<dbReference type="OrthoDB" id="10257049at2759"/>
<evidence type="ECO:0000256" key="1">
    <source>
        <dbReference type="ARBA" id="ARBA00008072"/>
    </source>
</evidence>
<evidence type="ECO:0000259" key="3">
    <source>
        <dbReference type="SMART" id="SM00829"/>
    </source>
</evidence>
<dbReference type="OMA" id="IDWKGPA"/>
<dbReference type="PANTHER" id="PTHR43482:SF2">
    <property type="entry name" value="ZINC-BINDING DEHYDROGENASE FAMILY, PUTATIVE (AFU_ORTHOLOGUE AFUA_3G15030)-RELATED"/>
    <property type="match status" value="1"/>
</dbReference>
<protein>
    <submittedName>
        <fullName evidence="4">Oxidoreductase</fullName>
    </submittedName>
</protein>
<reference evidence="4 5" key="1">
    <citation type="journal article" date="2016" name="Fungal Biol.">
        <title>The genome of Xylona heveae provides a window into fungal endophytism.</title>
        <authorList>
            <person name="Gazis R."/>
            <person name="Kuo A."/>
            <person name="Riley R."/>
            <person name="LaButti K."/>
            <person name="Lipzen A."/>
            <person name="Lin J."/>
            <person name="Amirebrahimi M."/>
            <person name="Hesse C.N."/>
            <person name="Spatafora J.W."/>
            <person name="Henrissat B."/>
            <person name="Hainaut M."/>
            <person name="Grigoriev I.V."/>
            <person name="Hibbett D.S."/>
        </authorList>
    </citation>
    <scope>NUCLEOTIDE SEQUENCE [LARGE SCALE GENOMIC DNA]</scope>
    <source>
        <strain evidence="4 5">TC161</strain>
    </source>
</reference>
<accession>A0A164ZC81</accession>
<dbReference type="SMART" id="SM00829">
    <property type="entry name" value="PKS_ER"/>
    <property type="match status" value="1"/>
</dbReference>
<dbReference type="InterPro" id="IPR052585">
    <property type="entry name" value="Lipid_raft_assoc_Zn_ADH"/>
</dbReference>
<name>A0A164ZC81_XYLHT</name>